<dbReference type="InterPro" id="IPR001707">
    <property type="entry name" value="Cmp_AcTrfase"/>
</dbReference>
<reference evidence="10 11" key="1">
    <citation type="journal article" date="2019" name="Int. J. Syst. Evol. Microbiol.">
        <title>The Global Catalogue of Microorganisms (GCM) 10K type strain sequencing project: providing services to taxonomists for standard genome sequencing and annotation.</title>
        <authorList>
            <consortium name="The Broad Institute Genomics Platform"/>
            <consortium name="The Broad Institute Genome Sequencing Center for Infectious Disease"/>
            <person name="Wu L."/>
            <person name="Ma J."/>
        </authorList>
    </citation>
    <scope>NUCLEOTIDE SEQUENCE [LARGE SCALE GENOMIC DNA]</scope>
    <source>
        <strain evidence="10 11">JCM 13518</strain>
    </source>
</reference>
<evidence type="ECO:0000313" key="11">
    <source>
        <dbReference type="Proteomes" id="UP001501057"/>
    </source>
</evidence>
<dbReference type="PROSITE" id="PS00100">
    <property type="entry name" value="CAT"/>
    <property type="match status" value="1"/>
</dbReference>
<dbReference type="EMBL" id="BAAAME010000004">
    <property type="protein sequence ID" value="GAA1744125.1"/>
    <property type="molecule type" value="Genomic_DNA"/>
</dbReference>
<dbReference type="RefSeq" id="WP_344202169.1">
    <property type="nucleotide sequence ID" value="NZ_BAAAME010000004.1"/>
</dbReference>
<comment type="similarity">
    <text evidence="2 9">Belongs to the chloramphenicol acetyltransferase family.</text>
</comment>
<dbReference type="Gene3D" id="3.30.559.10">
    <property type="entry name" value="Chloramphenicol acetyltransferase-like domain"/>
    <property type="match status" value="1"/>
</dbReference>
<evidence type="ECO:0000256" key="5">
    <source>
        <dbReference type="ARBA" id="ARBA00022679"/>
    </source>
</evidence>
<comment type="catalytic activity">
    <reaction evidence="8">
        <text>chloramphenicol + acetyl-CoA = chloramphenicol 3-acetate + CoA</text>
        <dbReference type="Rhea" id="RHEA:18421"/>
        <dbReference type="ChEBI" id="CHEBI:16730"/>
        <dbReference type="ChEBI" id="CHEBI:17698"/>
        <dbReference type="ChEBI" id="CHEBI:57287"/>
        <dbReference type="ChEBI" id="CHEBI:57288"/>
        <dbReference type="EC" id="2.3.1.28"/>
    </reaction>
</comment>
<keyword evidence="11" id="KW-1185">Reference proteome</keyword>
<keyword evidence="5 8" id="KW-0808">Transferase</keyword>
<evidence type="ECO:0000256" key="1">
    <source>
        <dbReference type="ARBA" id="ARBA00002150"/>
    </source>
</evidence>
<evidence type="ECO:0000313" key="10">
    <source>
        <dbReference type="EMBL" id="GAA1744125.1"/>
    </source>
</evidence>
<dbReference type="PIRSF" id="PIRSF000440">
    <property type="entry name" value="CAT"/>
    <property type="match status" value="1"/>
</dbReference>
<dbReference type="Proteomes" id="UP001501057">
    <property type="component" value="Unassembled WGS sequence"/>
</dbReference>
<comment type="caution">
    <text evidence="10">The sequence shown here is derived from an EMBL/GenBank/DDBJ whole genome shotgun (WGS) entry which is preliminary data.</text>
</comment>
<evidence type="ECO:0000256" key="6">
    <source>
        <dbReference type="ARBA" id="ARBA00023251"/>
    </source>
</evidence>
<gene>
    <name evidence="10" type="ORF">GCM10009710_25260</name>
</gene>
<dbReference type="SUPFAM" id="SSF52777">
    <property type="entry name" value="CoA-dependent acyltransferases"/>
    <property type="match status" value="1"/>
</dbReference>
<evidence type="ECO:0000256" key="3">
    <source>
        <dbReference type="ARBA" id="ARBA00013235"/>
    </source>
</evidence>
<dbReference type="InterPro" id="IPR023213">
    <property type="entry name" value="CAT-like_dom_sf"/>
</dbReference>
<evidence type="ECO:0000256" key="4">
    <source>
        <dbReference type="ARBA" id="ARBA00020291"/>
    </source>
</evidence>
<evidence type="ECO:0000256" key="7">
    <source>
        <dbReference type="ARBA" id="ARBA00023315"/>
    </source>
</evidence>
<dbReference type="EC" id="2.3.1.28" evidence="3 8"/>
<evidence type="ECO:0000256" key="2">
    <source>
        <dbReference type="ARBA" id="ARBA00010571"/>
    </source>
</evidence>
<dbReference type="SMART" id="SM01059">
    <property type="entry name" value="CAT"/>
    <property type="match status" value="1"/>
</dbReference>
<accession>A0ABN2JYY5</accession>
<name>A0ABN2JYY5_9ACTN</name>
<comment type="function">
    <text evidence="1 8">This enzyme is an effector of chloramphenicol resistance in bacteria.</text>
</comment>
<keyword evidence="6 8" id="KW-0046">Antibiotic resistance</keyword>
<evidence type="ECO:0000256" key="8">
    <source>
        <dbReference type="RuleBase" id="RU000503"/>
    </source>
</evidence>
<evidence type="ECO:0000256" key="9">
    <source>
        <dbReference type="RuleBase" id="RU004156"/>
    </source>
</evidence>
<dbReference type="PANTHER" id="PTHR38474:SF2">
    <property type="entry name" value="CHLORAMPHENICOL ACETYLTRANSFERASE"/>
    <property type="match status" value="1"/>
</dbReference>
<dbReference type="Pfam" id="PF00302">
    <property type="entry name" value="CAT"/>
    <property type="match status" value="1"/>
</dbReference>
<dbReference type="PANTHER" id="PTHR38474">
    <property type="entry name" value="SLR0299 PROTEIN"/>
    <property type="match status" value="1"/>
</dbReference>
<keyword evidence="7 8" id="KW-0012">Acyltransferase</keyword>
<proteinExistence type="inferred from homology"/>
<dbReference type="InterPro" id="IPR018372">
    <property type="entry name" value="Chloramphenicol_AcTrfase_AS"/>
</dbReference>
<organism evidence="10 11">
    <name type="scientific">Aeromicrobium alkaliterrae</name>
    <dbReference type="NCBI Taxonomy" id="302168"/>
    <lineage>
        <taxon>Bacteria</taxon>
        <taxon>Bacillati</taxon>
        <taxon>Actinomycetota</taxon>
        <taxon>Actinomycetes</taxon>
        <taxon>Propionibacteriales</taxon>
        <taxon>Nocardioidaceae</taxon>
        <taxon>Aeromicrobium</taxon>
    </lineage>
</organism>
<protein>
    <recommendedName>
        <fullName evidence="4 8">Chloramphenicol acetyltransferase</fullName>
        <ecNumber evidence="3 8">2.3.1.28</ecNumber>
    </recommendedName>
</protein>
<sequence>MEPTPIDLDTWNRRDHFEHYRRAVACTFSLTAEVDVTAFVAAMASSPRSSYVSQVWALSTVVNRHDELRMCLLPDGSPAVWPVVHPAFTVFNAEAETFSAICVPHSEDFDAFHASAVDLIDRHRESTLLFPMGPPPANAFDVSSLPWTSFSGFNLNVRDGWDHLAPIVTLGRYRRSGERVHMPVAVQIHHAAADGFHVGRLLGELGALFLDPSWAA</sequence>